<evidence type="ECO:0000313" key="6">
    <source>
        <dbReference type="EMBL" id="GIE02489.1"/>
    </source>
</evidence>
<dbReference type="InterPro" id="IPR036271">
    <property type="entry name" value="Tet_transcr_reg_TetR-rel_C_sf"/>
</dbReference>
<dbReference type="InterPro" id="IPR050109">
    <property type="entry name" value="HTH-type_TetR-like_transc_reg"/>
</dbReference>
<dbReference type="PANTHER" id="PTHR30055">
    <property type="entry name" value="HTH-TYPE TRANSCRIPTIONAL REGULATOR RUTR"/>
    <property type="match status" value="1"/>
</dbReference>
<gene>
    <name evidence="6" type="ORF">Adu01nite_38390</name>
</gene>
<dbReference type="PROSITE" id="PS50977">
    <property type="entry name" value="HTH_TETR_2"/>
    <property type="match status" value="1"/>
</dbReference>
<dbReference type="InterPro" id="IPR009057">
    <property type="entry name" value="Homeodomain-like_sf"/>
</dbReference>
<keyword evidence="3" id="KW-0804">Transcription</keyword>
<comment type="caution">
    <text evidence="6">The sequence shown here is derived from an EMBL/GenBank/DDBJ whole genome shotgun (WGS) entry which is preliminary data.</text>
</comment>
<reference evidence="6 7" key="1">
    <citation type="submission" date="2021-01" db="EMBL/GenBank/DDBJ databases">
        <title>Whole genome shotgun sequence of Actinoplanes durhamensis NBRC 14914.</title>
        <authorList>
            <person name="Komaki H."/>
            <person name="Tamura T."/>
        </authorList>
    </citation>
    <scope>NUCLEOTIDE SEQUENCE [LARGE SCALE GENOMIC DNA]</scope>
    <source>
        <strain evidence="6 7">NBRC 14914</strain>
    </source>
</reference>
<dbReference type="SUPFAM" id="SSF48498">
    <property type="entry name" value="Tetracyclin repressor-like, C-terminal domain"/>
    <property type="match status" value="1"/>
</dbReference>
<dbReference type="RefSeq" id="WP_203728216.1">
    <property type="nucleotide sequence ID" value="NZ_BAAATX010000001.1"/>
</dbReference>
<evidence type="ECO:0000313" key="7">
    <source>
        <dbReference type="Proteomes" id="UP000637628"/>
    </source>
</evidence>
<dbReference type="InterPro" id="IPR001647">
    <property type="entry name" value="HTH_TetR"/>
</dbReference>
<dbReference type="PRINTS" id="PR00455">
    <property type="entry name" value="HTHTETR"/>
</dbReference>
<evidence type="ECO:0000256" key="2">
    <source>
        <dbReference type="ARBA" id="ARBA00023125"/>
    </source>
</evidence>
<proteinExistence type="predicted"/>
<dbReference type="InterPro" id="IPR049445">
    <property type="entry name" value="TetR_SbtR-like_C"/>
</dbReference>
<sequence length="218" mass="23707">MEQPMRRDARRNVERLATAAGQVFKERGLDAPLEEIARAAGVSAGTLYNRFGGRDALIDAVMPDVVEAKVREAMTRADAEDDPWDGFALYVTLLCEMQAGDLAMNDAVSRRYADAKRLNEICEAQMDGVRGLIAKAHAAGKLRPDFTAEDLPYLLWTTSTIVRATAGRAPDAWRRALAFTLDGLRPAAAHPLPAPPLTAEQVHAVMLDLGARRAGQGR</sequence>
<evidence type="ECO:0000259" key="5">
    <source>
        <dbReference type="PROSITE" id="PS50977"/>
    </source>
</evidence>
<organism evidence="6 7">
    <name type="scientific">Paractinoplanes durhamensis</name>
    <dbReference type="NCBI Taxonomy" id="113563"/>
    <lineage>
        <taxon>Bacteria</taxon>
        <taxon>Bacillati</taxon>
        <taxon>Actinomycetota</taxon>
        <taxon>Actinomycetes</taxon>
        <taxon>Micromonosporales</taxon>
        <taxon>Micromonosporaceae</taxon>
        <taxon>Paractinoplanes</taxon>
    </lineage>
</organism>
<evidence type="ECO:0000256" key="4">
    <source>
        <dbReference type="PROSITE-ProRule" id="PRU00335"/>
    </source>
</evidence>
<dbReference type="PANTHER" id="PTHR30055:SF234">
    <property type="entry name" value="HTH-TYPE TRANSCRIPTIONAL REGULATOR BETI"/>
    <property type="match status" value="1"/>
</dbReference>
<accession>A0ABQ3YYW5</accession>
<name>A0ABQ3YYW5_9ACTN</name>
<feature type="DNA-binding region" description="H-T-H motif" evidence="4">
    <location>
        <begin position="32"/>
        <end position="51"/>
    </location>
</feature>
<feature type="domain" description="HTH tetR-type" evidence="5">
    <location>
        <begin position="10"/>
        <end position="69"/>
    </location>
</feature>
<dbReference type="Gene3D" id="1.10.357.10">
    <property type="entry name" value="Tetracycline Repressor, domain 2"/>
    <property type="match status" value="1"/>
</dbReference>
<dbReference type="SUPFAM" id="SSF46689">
    <property type="entry name" value="Homeodomain-like"/>
    <property type="match status" value="1"/>
</dbReference>
<protein>
    <submittedName>
        <fullName evidence="6">TetR family transcriptional regulator</fullName>
    </submittedName>
</protein>
<dbReference type="Pfam" id="PF21597">
    <property type="entry name" value="TetR_C_43"/>
    <property type="match status" value="1"/>
</dbReference>
<evidence type="ECO:0000256" key="3">
    <source>
        <dbReference type="ARBA" id="ARBA00023163"/>
    </source>
</evidence>
<keyword evidence="7" id="KW-1185">Reference proteome</keyword>
<dbReference type="Proteomes" id="UP000637628">
    <property type="component" value="Unassembled WGS sequence"/>
</dbReference>
<keyword evidence="1" id="KW-0805">Transcription regulation</keyword>
<dbReference type="Pfam" id="PF00440">
    <property type="entry name" value="TetR_N"/>
    <property type="match status" value="1"/>
</dbReference>
<keyword evidence="2 4" id="KW-0238">DNA-binding</keyword>
<dbReference type="EMBL" id="BOML01000031">
    <property type="protein sequence ID" value="GIE02489.1"/>
    <property type="molecule type" value="Genomic_DNA"/>
</dbReference>
<evidence type="ECO:0000256" key="1">
    <source>
        <dbReference type="ARBA" id="ARBA00023015"/>
    </source>
</evidence>